<name>A0A3N0EFS6_9ACTN</name>
<keyword evidence="3" id="KW-1185">Reference proteome</keyword>
<dbReference type="InterPro" id="IPR029063">
    <property type="entry name" value="SAM-dependent_MTases_sf"/>
</dbReference>
<dbReference type="OrthoDB" id="823440at2"/>
<evidence type="ECO:0000313" key="3">
    <source>
        <dbReference type="Proteomes" id="UP000269198"/>
    </source>
</evidence>
<feature type="transmembrane region" description="Helical" evidence="1">
    <location>
        <begin position="32"/>
        <end position="57"/>
    </location>
</feature>
<organism evidence="2 3">
    <name type="scientific">Halostreptopolyspora alba</name>
    <dbReference type="NCBI Taxonomy" id="2487137"/>
    <lineage>
        <taxon>Bacteria</taxon>
        <taxon>Bacillati</taxon>
        <taxon>Actinomycetota</taxon>
        <taxon>Actinomycetes</taxon>
        <taxon>Streptosporangiales</taxon>
        <taxon>Nocardiopsidaceae</taxon>
        <taxon>Halostreptopolyspora</taxon>
    </lineage>
</organism>
<keyword evidence="2" id="KW-0808">Transferase</keyword>
<sequence>MRLPKARLWVPPAAVATCGAGFLVTFRGFDVLGWATTLELAALGTVGMAVGVLVIMVRRVAYQVRRLSQVSDTNTRGISEAIGECRVELTGAVEGARAEFQELRGDLENTPAAIAERVDEYQPGNSRELTEHITRQGCADHGQQAAWWELRDFLRPASFMPALRGWAESPDVLRLVARAIGEHRPKLVVECGSGSSSIWLGYALRKAGTGKLVALEHDERYARLTRDMVAAHGLSDIVDVRHAPLADWRSDPDAGFQDSHWYSLDFVRDLVDIELLFIGGPPAGTGKQDRYPAGPILFPLCSPSAMVVLDDADRADEQAIGDRWLADDPDLRREVVAAEKGTHVFTWRSA</sequence>
<dbReference type="GO" id="GO:0008168">
    <property type="term" value="F:methyltransferase activity"/>
    <property type="evidence" value="ECO:0007669"/>
    <property type="project" value="UniProtKB-KW"/>
</dbReference>
<reference evidence="2 3" key="1">
    <citation type="submission" date="2018-11" db="EMBL/GenBank/DDBJ databases">
        <title>The genome draft of YIM 96095.</title>
        <authorList>
            <person name="Tang S.-K."/>
            <person name="Chunyu W.-X."/>
            <person name="Feng Y.-Z."/>
        </authorList>
    </citation>
    <scope>NUCLEOTIDE SEQUENCE [LARGE SCALE GENOMIC DNA]</scope>
    <source>
        <strain evidence="2 3">YIM 96095</strain>
    </source>
</reference>
<dbReference type="EMBL" id="RJMB01000003">
    <property type="protein sequence ID" value="RNL86627.1"/>
    <property type="molecule type" value="Genomic_DNA"/>
</dbReference>
<protein>
    <submittedName>
        <fullName evidence="2">Class I SAM-dependent methyltransferase</fullName>
    </submittedName>
</protein>
<dbReference type="GO" id="GO:0032259">
    <property type="term" value="P:methylation"/>
    <property type="evidence" value="ECO:0007669"/>
    <property type="project" value="UniProtKB-KW"/>
</dbReference>
<dbReference type="SUPFAM" id="SSF53335">
    <property type="entry name" value="S-adenosyl-L-methionine-dependent methyltransferases"/>
    <property type="match status" value="1"/>
</dbReference>
<gene>
    <name evidence="2" type="ORF">EFW17_05455</name>
</gene>
<keyword evidence="1" id="KW-0472">Membrane</keyword>
<dbReference type="Pfam" id="PF13578">
    <property type="entry name" value="Methyltransf_24"/>
    <property type="match status" value="1"/>
</dbReference>
<keyword evidence="1" id="KW-1133">Transmembrane helix</keyword>
<feature type="transmembrane region" description="Helical" evidence="1">
    <location>
        <begin position="7"/>
        <end position="26"/>
    </location>
</feature>
<dbReference type="AlphaFoldDB" id="A0A3N0EFS6"/>
<accession>A0A3N0EFS6</accession>
<evidence type="ECO:0000313" key="2">
    <source>
        <dbReference type="EMBL" id="RNL86627.1"/>
    </source>
</evidence>
<evidence type="ECO:0000256" key="1">
    <source>
        <dbReference type="SAM" id="Phobius"/>
    </source>
</evidence>
<dbReference type="RefSeq" id="WP_123200152.1">
    <property type="nucleotide sequence ID" value="NZ_RJMB01000003.1"/>
</dbReference>
<keyword evidence="1" id="KW-0812">Transmembrane</keyword>
<dbReference type="Gene3D" id="3.40.50.150">
    <property type="entry name" value="Vaccinia Virus protein VP39"/>
    <property type="match status" value="1"/>
</dbReference>
<proteinExistence type="predicted"/>
<dbReference type="Proteomes" id="UP000269198">
    <property type="component" value="Unassembled WGS sequence"/>
</dbReference>
<comment type="caution">
    <text evidence="2">The sequence shown here is derived from an EMBL/GenBank/DDBJ whole genome shotgun (WGS) entry which is preliminary data.</text>
</comment>
<keyword evidence="2" id="KW-0489">Methyltransferase</keyword>